<name>A0A5P6PD04_9BRAD</name>
<proteinExistence type="predicted"/>
<evidence type="ECO:0000256" key="1">
    <source>
        <dbReference type="SAM" id="Phobius"/>
    </source>
</evidence>
<feature type="transmembrane region" description="Helical" evidence="1">
    <location>
        <begin position="194"/>
        <end position="215"/>
    </location>
</feature>
<protein>
    <recommendedName>
        <fullName evidence="4">Glycosyltransferase RgtA/B/C/D-like domain-containing protein</fullName>
    </recommendedName>
</protein>
<dbReference type="KEGG" id="bbet:F8237_28340"/>
<feature type="transmembrane region" description="Helical" evidence="1">
    <location>
        <begin position="130"/>
        <end position="150"/>
    </location>
</feature>
<feature type="transmembrane region" description="Helical" evidence="1">
    <location>
        <begin position="104"/>
        <end position="124"/>
    </location>
</feature>
<sequence>MDARENWSGSGIGGAPAAIGRLPDGVEAYVFLIAFLGVFYLSNGPLMLGHYDLGWHLAAGDLIRERGEVPLQDPWAFTLGDKRWYNLSWLWDVIASVLYQHTGFAGIVLMVVAAGAVIAGYLAFCGLRSGASAPAVCIAVFAACLLYPCYEASPNMYLAASPNIATMLFAVVFYGECLHRRGWFLLPPLMVLWVNLHGGFVLAFPIIGVFCAGALLRRDWANFRHYVFAGVGCILAIFVNPLGWHVYDGVTATLGHFVQADIGEWRPYLHNMVMPGSLPGIVYALAFVVLELWYRNTTRIPIEARALAWLFLALGLYQFRYIAFFFIFSSVPMALHIDRLLPARLSSFKIQRAMLAAGVVGVLLLPLTLMHVRPALALPDMLSDEDANYLTAHCSHARVLNHWNVGGLLIFRTRGSAPVFVDGRAATAYPDDLLQDYRKLVRWDIDAATWDRTISKYNIDAVLWLRGHEELRRFLVGERGWKEDYTGAYVSLYTRQQASSREEFKEPVSR</sequence>
<keyword evidence="1" id="KW-0472">Membrane</keyword>
<feature type="transmembrane region" description="Helical" evidence="1">
    <location>
        <begin position="276"/>
        <end position="294"/>
    </location>
</feature>
<feature type="transmembrane region" description="Helical" evidence="1">
    <location>
        <begin position="157"/>
        <end position="174"/>
    </location>
</feature>
<reference evidence="3" key="1">
    <citation type="submission" date="2019-10" db="EMBL/GenBank/DDBJ databases">
        <title>Complete Genome Sequence of Bradyrhizobium betae type strain PL7HG1T.</title>
        <authorList>
            <person name="Bromfield E.S.P."/>
            <person name="Cloutier S."/>
        </authorList>
    </citation>
    <scope>NUCLEOTIDE SEQUENCE [LARGE SCALE GENOMIC DNA]</scope>
    <source>
        <strain evidence="3">PL7HG1</strain>
    </source>
</reference>
<evidence type="ECO:0000313" key="2">
    <source>
        <dbReference type="EMBL" id="QFI75968.1"/>
    </source>
</evidence>
<dbReference type="Proteomes" id="UP000325641">
    <property type="component" value="Chromosome"/>
</dbReference>
<gene>
    <name evidence="2" type="ORF">F8237_28340</name>
</gene>
<dbReference type="EMBL" id="CP044543">
    <property type="protein sequence ID" value="QFI75968.1"/>
    <property type="molecule type" value="Genomic_DNA"/>
</dbReference>
<dbReference type="AlphaFoldDB" id="A0A5P6PD04"/>
<feature type="transmembrane region" description="Helical" evidence="1">
    <location>
        <begin position="350"/>
        <end position="372"/>
    </location>
</feature>
<dbReference type="RefSeq" id="WP_151649488.1">
    <property type="nucleotide sequence ID" value="NZ_CP044543.1"/>
</dbReference>
<organism evidence="2 3">
    <name type="scientific">Bradyrhizobium betae</name>
    <dbReference type="NCBI Taxonomy" id="244734"/>
    <lineage>
        <taxon>Bacteria</taxon>
        <taxon>Pseudomonadati</taxon>
        <taxon>Pseudomonadota</taxon>
        <taxon>Alphaproteobacteria</taxon>
        <taxon>Hyphomicrobiales</taxon>
        <taxon>Nitrobacteraceae</taxon>
        <taxon>Bradyrhizobium</taxon>
    </lineage>
</organism>
<feature type="transmembrane region" description="Helical" evidence="1">
    <location>
        <begin position="306"/>
        <end position="330"/>
    </location>
</feature>
<keyword evidence="1" id="KW-1133">Transmembrane helix</keyword>
<evidence type="ECO:0000313" key="3">
    <source>
        <dbReference type="Proteomes" id="UP000325641"/>
    </source>
</evidence>
<accession>A0A5P6PD04</accession>
<feature type="transmembrane region" description="Helical" evidence="1">
    <location>
        <begin position="28"/>
        <end position="48"/>
    </location>
</feature>
<keyword evidence="1" id="KW-0812">Transmembrane</keyword>
<feature type="transmembrane region" description="Helical" evidence="1">
    <location>
        <begin position="227"/>
        <end position="247"/>
    </location>
</feature>
<dbReference type="OrthoDB" id="9786218at2"/>
<evidence type="ECO:0008006" key="4">
    <source>
        <dbReference type="Google" id="ProtNLM"/>
    </source>
</evidence>